<feature type="region of interest" description="Disordered" evidence="1">
    <location>
        <begin position="410"/>
        <end position="431"/>
    </location>
</feature>
<dbReference type="InterPro" id="IPR011990">
    <property type="entry name" value="TPR-like_helical_dom_sf"/>
</dbReference>
<organism evidence="3 4">
    <name type="scientific">Candidatus Sulfomarinibacter kjeldsenii</name>
    <dbReference type="NCBI Taxonomy" id="2885994"/>
    <lineage>
        <taxon>Bacteria</taxon>
        <taxon>Pseudomonadati</taxon>
        <taxon>Acidobacteriota</taxon>
        <taxon>Thermoanaerobaculia</taxon>
        <taxon>Thermoanaerobaculales</taxon>
        <taxon>Candidatus Sulfomarinibacteraceae</taxon>
        <taxon>Candidatus Sulfomarinibacter</taxon>
    </lineage>
</organism>
<comment type="caution">
    <text evidence="3">The sequence shown here is derived from an EMBL/GenBank/DDBJ whole genome shotgun (WGS) entry which is preliminary data.</text>
</comment>
<sequence>MAYPGNTELSPQAQDRVMTAFKQVVEKLQQGNREEALIGLEFVLRLDPAYAPAQNLHQQLSSGAAEIDLNAVLSQLQAPTTETINTLLVEAVEMYDERNFEGARAKVEQVLLDLPGHEEARFLLSQLENATKGSSQVGQFLQQARDALARGDSQEAANFVMMAQTLDPHHSEIAQTIAQIEQAGNVSLDQAGSAGEEQEAPADSGEPDIGGFEPAVGSSDLFSEPEHNGPTIGVDSGASLEEARSAEDPEPGPPPQHVSAAPGPATAAPEPPASTDAYYEEADVAEEGLFETGPTMSAGDSEEVTVDPSDTSAVIRDLLTKGGAAAAEDDFAAAIDAWSRILLIDHTNEEALDRIEHIRHSKEEIERRIEPMLADARSSHLNGDLEVAADFVRRTLELSPNNVEAIRIQEAVQRGTHPDNSESAGDGSMPELEDDLFTEEFEANADFGQAAPGPPQASEAAWRAPVKPKRKFSWQLWAAIGGAGIVILGVAMWFGGFFAPAPEAEQRVNIVGRVLAEAEVMYNQKRVEEAILHLEQNSADDPFQTRIDRALNEYRAAIATPVPTPIPEGLTTCRELLEEGRWMAAYERVMSELRAHPNDPGLEDVRQRILEVEPVAVDLYGAVKTGNHQAAINLSKALLAKRPDDSEVDAALDRFLFNAALAELRAFNLSNAESYLTELQQRQPEDGEIPRILEFVETYKTRPIDMQLEIFIGSLSDR</sequence>
<reference evidence="3 4" key="1">
    <citation type="submission" date="2020-08" db="EMBL/GenBank/DDBJ databases">
        <title>Acidobacteriota in marine sediments use diverse sulfur dissimilation pathways.</title>
        <authorList>
            <person name="Wasmund K."/>
        </authorList>
    </citation>
    <scope>NUCLEOTIDE SEQUENCE [LARGE SCALE GENOMIC DNA]</scope>
    <source>
        <strain evidence="3">MAG AM3-A</strain>
    </source>
</reference>
<dbReference type="EMBL" id="JACXWA010000109">
    <property type="protein sequence ID" value="MBD3871027.1"/>
    <property type="molecule type" value="Genomic_DNA"/>
</dbReference>
<keyword evidence="2" id="KW-0472">Membrane</keyword>
<gene>
    <name evidence="3" type="ORF">IFJ97_06670</name>
</gene>
<evidence type="ECO:0000313" key="4">
    <source>
        <dbReference type="Proteomes" id="UP000598633"/>
    </source>
</evidence>
<feature type="transmembrane region" description="Helical" evidence="2">
    <location>
        <begin position="476"/>
        <end position="499"/>
    </location>
</feature>
<protein>
    <recommendedName>
        <fullName evidence="5">Tetratricopeptide repeat protein</fullName>
    </recommendedName>
</protein>
<keyword evidence="2" id="KW-0812">Transmembrane</keyword>
<proteinExistence type="predicted"/>
<dbReference type="Proteomes" id="UP000598633">
    <property type="component" value="Unassembled WGS sequence"/>
</dbReference>
<evidence type="ECO:0000313" key="3">
    <source>
        <dbReference type="EMBL" id="MBD3871027.1"/>
    </source>
</evidence>
<dbReference type="SUPFAM" id="SSF48452">
    <property type="entry name" value="TPR-like"/>
    <property type="match status" value="1"/>
</dbReference>
<evidence type="ECO:0008006" key="5">
    <source>
        <dbReference type="Google" id="ProtNLM"/>
    </source>
</evidence>
<keyword evidence="2" id="KW-1133">Transmembrane helix</keyword>
<evidence type="ECO:0000256" key="2">
    <source>
        <dbReference type="SAM" id="Phobius"/>
    </source>
</evidence>
<dbReference type="Gene3D" id="1.25.40.10">
    <property type="entry name" value="Tetratricopeptide repeat domain"/>
    <property type="match status" value="2"/>
</dbReference>
<accession>A0A8J6Y659</accession>
<name>A0A8J6Y659_9BACT</name>
<feature type="region of interest" description="Disordered" evidence="1">
    <location>
        <begin position="189"/>
        <end position="274"/>
    </location>
</feature>
<dbReference type="AlphaFoldDB" id="A0A8J6Y659"/>
<evidence type="ECO:0000256" key="1">
    <source>
        <dbReference type="SAM" id="MobiDB-lite"/>
    </source>
</evidence>